<keyword evidence="3" id="KW-1133">Transmembrane helix</keyword>
<dbReference type="RefSeq" id="WP_238239991.1">
    <property type="nucleotide sequence ID" value="NZ_BPQQ01000060.1"/>
</dbReference>
<feature type="transmembrane region" description="Helical" evidence="3">
    <location>
        <begin position="432"/>
        <end position="451"/>
    </location>
</feature>
<protein>
    <submittedName>
        <fullName evidence="5">2-succinyl-6-hydroxy-2, 4-cyclohexadiene-1-carboxylate synthase</fullName>
    </submittedName>
</protein>
<evidence type="ECO:0000256" key="2">
    <source>
        <dbReference type="ARBA" id="ARBA00038115"/>
    </source>
</evidence>
<dbReference type="PANTHER" id="PTHR22946">
    <property type="entry name" value="DIENELACTONE HYDROLASE DOMAIN-CONTAINING PROTEIN-RELATED"/>
    <property type="match status" value="1"/>
</dbReference>
<dbReference type="EMBL" id="BPQQ01000060">
    <property type="protein sequence ID" value="GJE02801.1"/>
    <property type="molecule type" value="Genomic_DNA"/>
</dbReference>
<feature type="transmembrane region" description="Helical" evidence="3">
    <location>
        <begin position="489"/>
        <end position="511"/>
    </location>
</feature>
<dbReference type="PANTHER" id="PTHR22946:SF9">
    <property type="entry name" value="POLYKETIDE TRANSFERASE AF380"/>
    <property type="match status" value="1"/>
</dbReference>
<evidence type="ECO:0000256" key="1">
    <source>
        <dbReference type="ARBA" id="ARBA00022801"/>
    </source>
</evidence>
<dbReference type="Pfam" id="PF00561">
    <property type="entry name" value="Abhydrolase_1"/>
    <property type="match status" value="1"/>
</dbReference>
<evidence type="ECO:0000256" key="3">
    <source>
        <dbReference type="SAM" id="Phobius"/>
    </source>
</evidence>
<proteinExistence type="inferred from homology"/>
<organism evidence="5 6">
    <name type="scientific">Methylobacterium isbiliense</name>
    <dbReference type="NCBI Taxonomy" id="315478"/>
    <lineage>
        <taxon>Bacteria</taxon>
        <taxon>Pseudomonadati</taxon>
        <taxon>Pseudomonadota</taxon>
        <taxon>Alphaproteobacteria</taxon>
        <taxon>Hyphomicrobiales</taxon>
        <taxon>Methylobacteriaceae</taxon>
        <taxon>Methylobacterium</taxon>
    </lineage>
</organism>
<feature type="transmembrane region" description="Helical" evidence="3">
    <location>
        <begin position="305"/>
        <end position="323"/>
    </location>
</feature>
<feature type="transmembrane region" description="Helical" evidence="3">
    <location>
        <begin position="457"/>
        <end position="477"/>
    </location>
</feature>
<reference evidence="5" key="1">
    <citation type="journal article" date="2021" name="Front. Microbiol.">
        <title>Comprehensive Comparative Genomics and Phenotyping of Methylobacterium Species.</title>
        <authorList>
            <person name="Alessa O."/>
            <person name="Ogura Y."/>
            <person name="Fujitani Y."/>
            <person name="Takami H."/>
            <person name="Hayashi T."/>
            <person name="Sahin N."/>
            <person name="Tani A."/>
        </authorList>
    </citation>
    <scope>NUCLEOTIDE SEQUENCE</scope>
    <source>
        <strain evidence="5">DSM 17168</strain>
    </source>
</reference>
<reference evidence="5" key="2">
    <citation type="submission" date="2021-08" db="EMBL/GenBank/DDBJ databases">
        <authorList>
            <person name="Tani A."/>
            <person name="Ola A."/>
            <person name="Ogura Y."/>
            <person name="Katsura K."/>
            <person name="Hayashi T."/>
        </authorList>
    </citation>
    <scope>NUCLEOTIDE SEQUENCE</scope>
    <source>
        <strain evidence="5">DSM 17168</strain>
    </source>
</reference>
<sequence>MSRPPLRLVRAASALVAAAAIGLGLLMLLRQQAGLGIERVVIGTIPATVYRPEGGGPAPVVVVAHGFAGSQPLMAPFATTFARNGLVAITFDFPGHGRNPRPLPGDVTPEGGATRALVDETLRVLAVARGLGDGRVALLGHSMASDIVIRAAQQAPDVGATIAVSMFSRTATATSPRNLLVIAGEWEGRLKAEALRVVGLASAPQPPQPGVTYGDPVLGTARRAAVSPGVEHIGVLFSPHSMDEAQGWLDAAFARPARAARALDHRGPWIVLLLSGIVLLAWPLSRLLPVVADAPAGAGLPGRRLWPLLVGPAVLTPLILRVVPTHVLPVLVADYVAAHFALYGLLTAGGLLLVRARPAGAAPAPLRRAALAGAVLAATLYAVLGLGGVVDAWVASLAPSPGRVPIILAMLAGTLPYFLADEWLTRGAGGARWAYPASKLAFLLSLALAVALDPGRLFFLVVIVPAVLVLFLIYGVLGTWAYRRTGHPAVGGLTNAIAFAWALGVTFPLLAA</sequence>
<comment type="similarity">
    <text evidence="2">Belongs to the AB hydrolase superfamily. FUS2 hydrolase family.</text>
</comment>
<keyword evidence="1" id="KW-0378">Hydrolase</keyword>
<dbReference type="SUPFAM" id="SSF53474">
    <property type="entry name" value="alpha/beta-Hydrolases"/>
    <property type="match status" value="1"/>
</dbReference>
<feature type="transmembrane region" description="Helical" evidence="3">
    <location>
        <begin position="335"/>
        <end position="354"/>
    </location>
</feature>
<comment type="caution">
    <text evidence="5">The sequence shown here is derived from an EMBL/GenBank/DDBJ whole genome shotgun (WGS) entry which is preliminary data.</text>
</comment>
<feature type="transmembrane region" description="Helical" evidence="3">
    <location>
        <begin position="366"/>
        <end position="390"/>
    </location>
</feature>
<feature type="transmembrane region" description="Helical" evidence="3">
    <location>
        <begin position="267"/>
        <end position="284"/>
    </location>
</feature>
<name>A0ABQ4SHU9_9HYPH</name>
<gene>
    <name evidence="5" type="primary">menH_6</name>
    <name evidence="5" type="ORF">GMJLKIPL_4750</name>
</gene>
<evidence type="ECO:0000313" key="6">
    <source>
        <dbReference type="Proteomes" id="UP001055153"/>
    </source>
</evidence>
<dbReference type="Gene3D" id="3.40.50.1820">
    <property type="entry name" value="alpha/beta hydrolase"/>
    <property type="match status" value="1"/>
</dbReference>
<feature type="transmembrane region" description="Helical" evidence="3">
    <location>
        <begin position="402"/>
        <end position="420"/>
    </location>
</feature>
<dbReference type="InterPro" id="IPR029058">
    <property type="entry name" value="AB_hydrolase_fold"/>
</dbReference>
<feature type="domain" description="AB hydrolase-1" evidence="4">
    <location>
        <begin position="59"/>
        <end position="165"/>
    </location>
</feature>
<accession>A0ABQ4SHU9</accession>
<dbReference type="InterPro" id="IPR000073">
    <property type="entry name" value="AB_hydrolase_1"/>
</dbReference>
<keyword evidence="3" id="KW-0472">Membrane</keyword>
<keyword evidence="3" id="KW-0812">Transmembrane</keyword>
<dbReference type="Proteomes" id="UP001055153">
    <property type="component" value="Unassembled WGS sequence"/>
</dbReference>
<keyword evidence="6" id="KW-1185">Reference proteome</keyword>
<dbReference type="InterPro" id="IPR050261">
    <property type="entry name" value="FrsA_esterase"/>
</dbReference>
<evidence type="ECO:0000259" key="4">
    <source>
        <dbReference type="Pfam" id="PF00561"/>
    </source>
</evidence>
<evidence type="ECO:0000313" key="5">
    <source>
        <dbReference type="EMBL" id="GJE02801.1"/>
    </source>
</evidence>